<evidence type="ECO:0000256" key="7">
    <source>
        <dbReference type="ARBA" id="ARBA00022741"/>
    </source>
</evidence>
<dbReference type="FunCoup" id="A0A482WT22">
    <property type="interactions" value="276"/>
</dbReference>
<dbReference type="InParanoid" id="A0A482WT22"/>
<evidence type="ECO:0000256" key="13">
    <source>
        <dbReference type="SAM" id="MobiDB-lite"/>
    </source>
</evidence>
<feature type="transmembrane region" description="Helical" evidence="14">
    <location>
        <begin position="1169"/>
        <end position="1193"/>
    </location>
</feature>
<feature type="transmembrane region" description="Helical" evidence="14">
    <location>
        <begin position="437"/>
        <end position="464"/>
    </location>
</feature>
<feature type="transmembrane region" description="Helical" evidence="14">
    <location>
        <begin position="105"/>
        <end position="123"/>
    </location>
</feature>
<keyword evidence="18" id="KW-1185">Reference proteome</keyword>
<evidence type="ECO:0000313" key="17">
    <source>
        <dbReference type="EMBL" id="RZF36765.1"/>
    </source>
</evidence>
<feature type="transmembrane region" description="Helical" evidence="14">
    <location>
        <begin position="954"/>
        <end position="975"/>
    </location>
</feature>
<feature type="transmembrane region" description="Helical" evidence="14">
    <location>
        <begin position="1026"/>
        <end position="1045"/>
    </location>
</feature>
<feature type="transmembrane region" description="Helical" evidence="14">
    <location>
        <begin position="158"/>
        <end position="180"/>
    </location>
</feature>
<dbReference type="EC" id="7.6.2.2" evidence="3"/>
<evidence type="ECO:0000256" key="10">
    <source>
        <dbReference type="ARBA" id="ARBA00022989"/>
    </source>
</evidence>
<evidence type="ECO:0000256" key="6">
    <source>
        <dbReference type="ARBA" id="ARBA00022737"/>
    </source>
</evidence>
<feature type="transmembrane region" description="Helical" evidence="14">
    <location>
        <begin position="550"/>
        <end position="574"/>
    </location>
</feature>
<accession>A0A482WT22</accession>
<dbReference type="GO" id="GO:0016887">
    <property type="term" value="F:ATP hydrolysis activity"/>
    <property type="evidence" value="ECO:0007669"/>
    <property type="project" value="InterPro"/>
</dbReference>
<dbReference type="PANTHER" id="PTHR24223:SF330">
    <property type="entry name" value="ATP-BINDING CASSETTE SUB-FAMILY C MEMBER 10"/>
    <property type="match status" value="1"/>
</dbReference>
<dbReference type="PROSITE" id="PS50893">
    <property type="entry name" value="ABC_TRANSPORTER_2"/>
    <property type="match status" value="2"/>
</dbReference>
<evidence type="ECO:0000313" key="18">
    <source>
        <dbReference type="Proteomes" id="UP000291343"/>
    </source>
</evidence>
<dbReference type="InterPro" id="IPR036640">
    <property type="entry name" value="ABC1_TM_sf"/>
</dbReference>
<dbReference type="STRING" id="195883.A0A482WT22"/>
<sequence>MRWNWNWTEFCGTSDGFVTWDEQLGDVGMCCQALCLHIPALFLMAMLSSHYCGKQAGWVVRSSTEICVLRIRCAVSILLAFAPIVRSLVELNDFHITLFPVNHTLVAVECFSWLVHSMYIHALRHRLGPSLRGPTVMNVLLTINYALALMTMRSQYLLHMWAAPLTFAILRVILQTIYIITLFPSSSAAGPGGYIPSIANLQATESSPLLHAYSRFREDMDPGYLGVAIEGWGWMSQLFFSWAGPLMEKGALGEIHSPDDLYDLPVSLSASHLHDQLESSFTDQSLFKALHRCYWKEFYGIGILKLVSDVSGFLGPLLLNRLVLFVENRNEPIHFGYLYAAGLFMSSLIVAFCTSHFNFLMGKVGLKIRGSLITTIYKKTLKLNSISLSKFSIGEIVNFMSTDTDRIVGACPSFHAFWSIPFQLAVTLYLLFQQVGISFLAGLIFSIVLIPINKCIASCIGNLSKKMMDEKDKRVKMSAEALRGIKVIKMHVWEEYFVEKIMGIRSNEMKYLKGRKYLDAMCVYFWATTPVLIALLTFTVYTLLGHKLNAATVFTSIALFNMLISPLNAFPWVLNGLTESWVSLQRIQKLVQIKKQELSDYYSDMPTVETVSEGALVIHGGHFHWGTGNFQLSSINLAAIKGQLIGITGRVGSGKSSFLMALLAEMEKTVGFVAVPDAEHGFGLVSQTPWLQNGTIRDNILFGKPFDHNRYKKVLHACALNEDLKILPGGDLANVGERGSALSGGQKARVSLARAVYNDRNVYLLDDIFSAVDPRVGRHIFHFCINGLLKEKIRLLCTHHTQFLLGADQVLVLEDGAILKQGRPQDVLPDYEEDMTQNQLMETEVIVPGSPTPSIAGASIASAEPTDAAPADSQAESEEWSGHGSVSWNVYSRYWSAIGYGLSIAILLSIFLMQASRNATDWWLALWVTNARGWNTTVGLTLEWEDSDSDSRKYLIVYACIAGLNSFLTLFRAFLFALGGLTAASKLHNALLNTIICAQSTFFDVTPTGRILNRLSSDTYTIDDSLPFIANIFLAQIFGLIGTVIVTVYGLPWLTLLLLPLIPIYLWIQNHYRLTSRELKRLATTSLSPLYSHFNESLEGLVTIRAFRASSRFWRHNELCLESNQKVQLASLIANQWLNLRLQLIGVAMVTSVSVLSIFQHAYNIANPGLLGLALSYVLGVTGQLGGVVYAFAETEREMVSVERVDQALCEIRPERFAAKLAPPYAWPGQGVIIFNNVYLRYRQCLQPSLKGISFSTRPAERIGIVGRTGAGKSSLLASLFRLVELSSGQIVIDTVDIAMIGLRQLRSRLAVIPQDVFVWGSTLRENVDPGGLFPDADVWRALERCHLAAVVRAQGGLHIPLVPDKTFSNGQAQLLCLARALLKNAKILCIDEATASVDEETDRKIQETIRTSFRQCTVLTIAHRISTIMNSDRVLVMGDGEVLEFDTPETLLETKTSHFCKLVHKDFE</sequence>
<dbReference type="FunFam" id="1.20.1560.10:FF:000037">
    <property type="entry name" value="ATP-binding cassette subfamily C member 10"/>
    <property type="match status" value="1"/>
</dbReference>
<dbReference type="FunFam" id="3.40.50.300:FF:000163">
    <property type="entry name" value="Multidrug resistance-associated protein member 4"/>
    <property type="match status" value="1"/>
</dbReference>
<keyword evidence="7" id="KW-0547">Nucleotide-binding</keyword>
<evidence type="ECO:0000256" key="8">
    <source>
        <dbReference type="ARBA" id="ARBA00022840"/>
    </source>
</evidence>
<dbReference type="GO" id="GO:0005524">
    <property type="term" value="F:ATP binding"/>
    <property type="evidence" value="ECO:0007669"/>
    <property type="project" value="UniProtKB-KW"/>
</dbReference>
<gene>
    <name evidence="17" type="ORF">LSTR_LSTR005078</name>
</gene>
<dbReference type="Proteomes" id="UP000291343">
    <property type="component" value="Unassembled WGS sequence"/>
</dbReference>
<dbReference type="Gene3D" id="3.40.50.300">
    <property type="entry name" value="P-loop containing nucleotide triphosphate hydrolases"/>
    <property type="match status" value="2"/>
</dbReference>
<dbReference type="InterPro" id="IPR003439">
    <property type="entry name" value="ABC_transporter-like_ATP-bd"/>
</dbReference>
<keyword evidence="4" id="KW-0813">Transport</keyword>
<dbReference type="InterPro" id="IPR050173">
    <property type="entry name" value="ABC_transporter_C-like"/>
</dbReference>
<feature type="transmembrane region" description="Helical" evidence="14">
    <location>
        <begin position="1051"/>
        <end position="1068"/>
    </location>
</feature>
<keyword evidence="8" id="KW-0067">ATP-binding</keyword>
<feature type="transmembrane region" description="Helical" evidence="14">
    <location>
        <begin position="339"/>
        <end position="360"/>
    </location>
</feature>
<feature type="domain" description="ABC transporter" evidence="15">
    <location>
        <begin position="1233"/>
        <end position="1465"/>
    </location>
</feature>
<keyword evidence="6" id="KW-0677">Repeat</keyword>
<dbReference type="PROSITE" id="PS50929">
    <property type="entry name" value="ABC_TM1F"/>
    <property type="match status" value="2"/>
</dbReference>
<dbReference type="FunFam" id="3.40.50.300:FF:000997">
    <property type="entry name" value="Multidrug resistance-associated protein 1"/>
    <property type="match status" value="1"/>
</dbReference>
<comment type="caution">
    <text evidence="17">The sequence shown here is derived from an EMBL/GenBank/DDBJ whole genome shotgun (WGS) entry which is preliminary data.</text>
</comment>
<comment type="catalytic activity">
    <reaction evidence="12">
        <text>ATP + H2O + xenobioticSide 1 = ADP + phosphate + xenobioticSide 2.</text>
        <dbReference type="EC" id="7.6.2.2"/>
    </reaction>
</comment>
<dbReference type="SUPFAM" id="SSF52540">
    <property type="entry name" value="P-loop containing nucleoside triphosphate hydrolases"/>
    <property type="match status" value="2"/>
</dbReference>
<organism evidence="17 18">
    <name type="scientific">Laodelphax striatellus</name>
    <name type="common">Small brown planthopper</name>
    <name type="synonym">Delphax striatella</name>
    <dbReference type="NCBI Taxonomy" id="195883"/>
    <lineage>
        <taxon>Eukaryota</taxon>
        <taxon>Metazoa</taxon>
        <taxon>Ecdysozoa</taxon>
        <taxon>Arthropoda</taxon>
        <taxon>Hexapoda</taxon>
        <taxon>Insecta</taxon>
        <taxon>Pterygota</taxon>
        <taxon>Neoptera</taxon>
        <taxon>Paraneoptera</taxon>
        <taxon>Hemiptera</taxon>
        <taxon>Auchenorrhyncha</taxon>
        <taxon>Fulgoroidea</taxon>
        <taxon>Delphacidae</taxon>
        <taxon>Criomorphinae</taxon>
        <taxon>Laodelphax</taxon>
    </lineage>
</organism>
<dbReference type="SUPFAM" id="SSF90123">
    <property type="entry name" value="ABC transporter transmembrane region"/>
    <property type="match status" value="2"/>
</dbReference>
<keyword evidence="5 14" id="KW-0812">Transmembrane</keyword>
<dbReference type="FunFam" id="1.20.1560.10:FF:000113">
    <property type="entry name" value="ABC transporter, putative"/>
    <property type="match status" value="1"/>
</dbReference>
<feature type="transmembrane region" description="Helical" evidence="14">
    <location>
        <begin position="407"/>
        <end position="431"/>
    </location>
</feature>
<comment type="subcellular location">
    <subcellularLocation>
        <location evidence="1">Membrane</location>
        <topology evidence="1">Multi-pass membrane protein</topology>
    </subcellularLocation>
</comment>
<dbReference type="InterPro" id="IPR003593">
    <property type="entry name" value="AAA+_ATPase"/>
</dbReference>
<feature type="domain" description="ABC transmembrane type-1" evidence="16">
    <location>
        <begin position="904"/>
        <end position="1197"/>
    </location>
</feature>
<dbReference type="GO" id="GO:0016020">
    <property type="term" value="C:membrane"/>
    <property type="evidence" value="ECO:0007669"/>
    <property type="project" value="UniProtKB-SubCell"/>
</dbReference>
<feature type="transmembrane region" description="Helical" evidence="14">
    <location>
        <begin position="135"/>
        <end position="152"/>
    </location>
</feature>
<keyword evidence="10 14" id="KW-1133">Transmembrane helix</keyword>
<evidence type="ECO:0000259" key="15">
    <source>
        <dbReference type="PROSITE" id="PS50893"/>
    </source>
</evidence>
<evidence type="ECO:0000256" key="2">
    <source>
        <dbReference type="ARBA" id="ARBA00009726"/>
    </source>
</evidence>
<feature type="domain" description="ABC transmembrane type-1" evidence="16">
    <location>
        <begin position="300"/>
        <end position="579"/>
    </location>
</feature>
<feature type="transmembrane region" description="Helical" evidence="14">
    <location>
        <begin position="1142"/>
        <end position="1163"/>
    </location>
</feature>
<keyword evidence="9" id="KW-1278">Translocase</keyword>
<feature type="transmembrane region" description="Helical" evidence="14">
    <location>
        <begin position="523"/>
        <end position="544"/>
    </location>
</feature>
<feature type="region of interest" description="Disordered" evidence="13">
    <location>
        <begin position="857"/>
        <end position="878"/>
    </location>
</feature>
<reference evidence="17 18" key="1">
    <citation type="journal article" date="2017" name="Gigascience">
        <title>Genome sequence of the small brown planthopper, Laodelphax striatellus.</title>
        <authorList>
            <person name="Zhu J."/>
            <person name="Jiang F."/>
            <person name="Wang X."/>
            <person name="Yang P."/>
            <person name="Bao Y."/>
            <person name="Zhao W."/>
            <person name="Wang W."/>
            <person name="Lu H."/>
            <person name="Wang Q."/>
            <person name="Cui N."/>
            <person name="Li J."/>
            <person name="Chen X."/>
            <person name="Luo L."/>
            <person name="Yu J."/>
            <person name="Kang L."/>
            <person name="Cui F."/>
        </authorList>
    </citation>
    <scope>NUCLEOTIDE SEQUENCE [LARGE SCALE GENOMIC DNA]</scope>
    <source>
        <strain evidence="17">Lst14</strain>
    </source>
</reference>
<dbReference type="CDD" id="cd03244">
    <property type="entry name" value="ABCC_MRP_domain2"/>
    <property type="match status" value="1"/>
</dbReference>
<keyword evidence="11 14" id="KW-0472">Membrane</keyword>
<dbReference type="Pfam" id="PF00005">
    <property type="entry name" value="ABC_tran"/>
    <property type="match status" value="2"/>
</dbReference>
<evidence type="ECO:0000256" key="5">
    <source>
        <dbReference type="ARBA" id="ARBA00022692"/>
    </source>
</evidence>
<name>A0A482WT22_LAOST</name>
<dbReference type="InterPro" id="IPR011527">
    <property type="entry name" value="ABC1_TM_dom"/>
</dbReference>
<feature type="transmembrane region" description="Helical" evidence="14">
    <location>
        <begin position="298"/>
        <end position="319"/>
    </location>
</feature>
<evidence type="ECO:0000256" key="1">
    <source>
        <dbReference type="ARBA" id="ARBA00004141"/>
    </source>
</evidence>
<evidence type="ECO:0000256" key="14">
    <source>
        <dbReference type="SAM" id="Phobius"/>
    </source>
</evidence>
<dbReference type="InterPro" id="IPR027417">
    <property type="entry name" value="P-loop_NTPase"/>
</dbReference>
<dbReference type="Pfam" id="PF00664">
    <property type="entry name" value="ABC_membrane"/>
    <property type="match status" value="2"/>
</dbReference>
<feature type="transmembrane region" description="Helical" evidence="14">
    <location>
        <begin position="897"/>
        <end position="916"/>
    </location>
</feature>
<dbReference type="EMBL" id="QKKF02025899">
    <property type="protein sequence ID" value="RZF36765.1"/>
    <property type="molecule type" value="Genomic_DNA"/>
</dbReference>
<dbReference type="GO" id="GO:0008559">
    <property type="term" value="F:ABC-type xenobiotic transporter activity"/>
    <property type="evidence" value="ECO:0007669"/>
    <property type="project" value="UniProtKB-EC"/>
</dbReference>
<dbReference type="Gene3D" id="1.20.1560.10">
    <property type="entry name" value="ABC transporter type 1, transmembrane domain"/>
    <property type="match status" value="2"/>
</dbReference>
<comment type="similarity">
    <text evidence="2">Belongs to the ABC transporter superfamily. ABCC family. Conjugate transporter (TC 3.A.1.208) subfamily.</text>
</comment>
<evidence type="ECO:0000259" key="16">
    <source>
        <dbReference type="PROSITE" id="PS50929"/>
    </source>
</evidence>
<feature type="domain" description="ABC transporter" evidence="15">
    <location>
        <begin position="616"/>
        <end position="840"/>
    </location>
</feature>
<evidence type="ECO:0000256" key="3">
    <source>
        <dbReference type="ARBA" id="ARBA00012191"/>
    </source>
</evidence>
<dbReference type="SMART" id="SM00382">
    <property type="entry name" value="AAA"/>
    <property type="match status" value="2"/>
</dbReference>
<proteinExistence type="inferred from homology"/>
<dbReference type="CDD" id="cd18598">
    <property type="entry name" value="ABC_6TM_MRP7_D1_like"/>
    <property type="match status" value="1"/>
</dbReference>
<dbReference type="OrthoDB" id="6500128at2759"/>
<feature type="transmembrane region" description="Helical" evidence="14">
    <location>
        <begin position="24"/>
        <end position="47"/>
    </location>
</feature>
<evidence type="ECO:0000256" key="12">
    <source>
        <dbReference type="ARBA" id="ARBA00034018"/>
    </source>
</evidence>
<dbReference type="PANTHER" id="PTHR24223">
    <property type="entry name" value="ATP-BINDING CASSETTE SUB-FAMILY C"/>
    <property type="match status" value="1"/>
</dbReference>
<protein>
    <recommendedName>
        <fullName evidence="3">ABC-type xenobiotic transporter</fullName>
        <ecNumber evidence="3">7.6.2.2</ecNumber>
    </recommendedName>
</protein>
<dbReference type="PROSITE" id="PS00211">
    <property type="entry name" value="ABC_TRANSPORTER_1"/>
    <property type="match status" value="1"/>
</dbReference>
<evidence type="ECO:0000256" key="4">
    <source>
        <dbReference type="ARBA" id="ARBA00022448"/>
    </source>
</evidence>
<feature type="transmembrane region" description="Helical" evidence="14">
    <location>
        <begin position="67"/>
        <end position="85"/>
    </location>
</feature>
<dbReference type="SMR" id="A0A482WT22"/>
<dbReference type="CDD" id="cd18605">
    <property type="entry name" value="ABC_6TM_MRP7_D2_like"/>
    <property type="match status" value="1"/>
</dbReference>
<dbReference type="CDD" id="cd03250">
    <property type="entry name" value="ABCC_MRP_domain1"/>
    <property type="match status" value="1"/>
</dbReference>
<evidence type="ECO:0000256" key="11">
    <source>
        <dbReference type="ARBA" id="ARBA00023136"/>
    </source>
</evidence>
<dbReference type="InterPro" id="IPR017871">
    <property type="entry name" value="ABC_transporter-like_CS"/>
</dbReference>
<evidence type="ECO:0000256" key="9">
    <source>
        <dbReference type="ARBA" id="ARBA00022967"/>
    </source>
</evidence>